<dbReference type="PANTHER" id="PTHR24559:SF430">
    <property type="entry name" value="RNA-DIRECTED DNA POLYMERASE"/>
    <property type="match status" value="1"/>
</dbReference>
<evidence type="ECO:0000313" key="2">
    <source>
        <dbReference type="EMBL" id="PKA45580.1"/>
    </source>
</evidence>
<feature type="domain" description="Reverse transcriptase" evidence="1">
    <location>
        <begin position="2"/>
        <end position="63"/>
    </location>
</feature>
<accession>A0A2H9ZQL6</accession>
<dbReference type="PANTHER" id="PTHR24559">
    <property type="entry name" value="TRANSPOSON TY3-I GAG-POL POLYPROTEIN"/>
    <property type="match status" value="1"/>
</dbReference>
<evidence type="ECO:0000313" key="3">
    <source>
        <dbReference type="Proteomes" id="UP000236161"/>
    </source>
</evidence>
<keyword evidence="3" id="KW-1185">Reference proteome</keyword>
<dbReference type="InterPro" id="IPR000477">
    <property type="entry name" value="RT_dom"/>
</dbReference>
<evidence type="ECO:0000259" key="1">
    <source>
        <dbReference type="Pfam" id="PF00078"/>
    </source>
</evidence>
<dbReference type="InterPro" id="IPR053134">
    <property type="entry name" value="RNA-dir_DNA_polymerase"/>
</dbReference>
<dbReference type="SUPFAM" id="SSF56672">
    <property type="entry name" value="DNA/RNA polymerases"/>
    <property type="match status" value="1"/>
</dbReference>
<dbReference type="Gene3D" id="3.30.70.270">
    <property type="match status" value="1"/>
</dbReference>
<dbReference type="Pfam" id="PF00078">
    <property type="entry name" value="RVT_1"/>
    <property type="match status" value="1"/>
</dbReference>
<dbReference type="Proteomes" id="UP000236161">
    <property type="component" value="Unassembled WGS sequence"/>
</dbReference>
<sequence length="81" mass="9732">MVDTIFKNQKGRNVEAYVDDILIKRRNKERHLSDLREMLDTCRAYNIRLNPLKSIFGKTYGKFQGQMKVHIQVWRVIHPFL</sequence>
<dbReference type="AlphaFoldDB" id="A0A2H9ZQL6"/>
<name>A0A2H9ZQL6_9ASPA</name>
<organism evidence="2 3">
    <name type="scientific">Apostasia shenzhenica</name>
    <dbReference type="NCBI Taxonomy" id="1088818"/>
    <lineage>
        <taxon>Eukaryota</taxon>
        <taxon>Viridiplantae</taxon>
        <taxon>Streptophyta</taxon>
        <taxon>Embryophyta</taxon>
        <taxon>Tracheophyta</taxon>
        <taxon>Spermatophyta</taxon>
        <taxon>Magnoliopsida</taxon>
        <taxon>Liliopsida</taxon>
        <taxon>Asparagales</taxon>
        <taxon>Orchidaceae</taxon>
        <taxon>Apostasioideae</taxon>
        <taxon>Apostasia</taxon>
    </lineage>
</organism>
<gene>
    <name evidence="2" type="ORF">AXF42_Ash010919</name>
</gene>
<reference evidence="2 3" key="1">
    <citation type="journal article" date="2017" name="Nature">
        <title>The Apostasia genome and the evolution of orchids.</title>
        <authorList>
            <person name="Zhang G.Q."/>
            <person name="Liu K.W."/>
            <person name="Li Z."/>
            <person name="Lohaus R."/>
            <person name="Hsiao Y.Y."/>
            <person name="Niu S.C."/>
            <person name="Wang J.Y."/>
            <person name="Lin Y.C."/>
            <person name="Xu Q."/>
            <person name="Chen L.J."/>
            <person name="Yoshida K."/>
            <person name="Fujiwara S."/>
            <person name="Wang Z.W."/>
            <person name="Zhang Y.Q."/>
            <person name="Mitsuda N."/>
            <person name="Wang M."/>
            <person name="Liu G.H."/>
            <person name="Pecoraro L."/>
            <person name="Huang H.X."/>
            <person name="Xiao X.J."/>
            <person name="Lin M."/>
            <person name="Wu X.Y."/>
            <person name="Wu W.L."/>
            <person name="Chen Y.Y."/>
            <person name="Chang S.B."/>
            <person name="Sakamoto S."/>
            <person name="Ohme-Takagi M."/>
            <person name="Yagi M."/>
            <person name="Zeng S.J."/>
            <person name="Shen C.Y."/>
            <person name="Yeh C.M."/>
            <person name="Luo Y.B."/>
            <person name="Tsai W.C."/>
            <person name="Van de Peer Y."/>
            <person name="Liu Z.J."/>
        </authorList>
    </citation>
    <scope>NUCLEOTIDE SEQUENCE [LARGE SCALE GENOMIC DNA]</scope>
    <source>
        <strain evidence="3">cv. Shenzhen</strain>
        <tissue evidence="2">Stem</tissue>
    </source>
</reference>
<dbReference type="InterPro" id="IPR043128">
    <property type="entry name" value="Rev_trsase/Diguanyl_cyclase"/>
</dbReference>
<protein>
    <recommendedName>
        <fullName evidence="1">Reverse transcriptase domain-containing protein</fullName>
    </recommendedName>
</protein>
<dbReference type="InterPro" id="IPR043502">
    <property type="entry name" value="DNA/RNA_pol_sf"/>
</dbReference>
<dbReference type="EMBL" id="KZ454830">
    <property type="protein sequence ID" value="PKA45580.1"/>
    <property type="molecule type" value="Genomic_DNA"/>
</dbReference>
<proteinExistence type="predicted"/>